<feature type="domain" description="PPIase cyclophilin-type" evidence="5">
    <location>
        <begin position="85"/>
        <end position="233"/>
    </location>
</feature>
<dbReference type="RefSeq" id="WP_377712905.1">
    <property type="nucleotide sequence ID" value="NZ_JBHTJM010000002.1"/>
</dbReference>
<dbReference type="PROSITE" id="PS00170">
    <property type="entry name" value="CSA_PPIASE_1"/>
    <property type="match status" value="1"/>
</dbReference>
<proteinExistence type="inferred from homology"/>
<comment type="catalytic activity">
    <reaction evidence="4">
        <text>[protein]-peptidylproline (omega=180) = [protein]-peptidylproline (omega=0)</text>
        <dbReference type="Rhea" id="RHEA:16237"/>
        <dbReference type="Rhea" id="RHEA-COMP:10747"/>
        <dbReference type="Rhea" id="RHEA-COMP:10748"/>
        <dbReference type="ChEBI" id="CHEBI:83833"/>
        <dbReference type="ChEBI" id="CHEBI:83834"/>
        <dbReference type="EC" id="5.2.1.8"/>
    </reaction>
</comment>
<dbReference type="SUPFAM" id="SSF50891">
    <property type="entry name" value="Cyclophilin-like"/>
    <property type="match status" value="1"/>
</dbReference>
<comment type="function">
    <text evidence="4">PPIases accelerate the folding of proteins. It catalyzes the cis-trans isomerization of proline imidic peptide bonds in oligopeptides.</text>
</comment>
<sequence length="238" mass="27142">MVILKKMYLSFFLISLCLTACKDSHNKSKNNQQKKLVDTIETTTKRDSVVKKSHLDKDPLITSKNVTSFLSQYGKENPETKAIIHTRLGDIHIELFTDTPLHRANFVLLIKSGYYNTTCFHRVVEDFIIQAGQSDKSLTAEIRNNIGSYRVPAEINNYPHHKGVLSAARRWNMNPNKESDAFEFFIVHKPAGLHHLNKEHTAFGKVTKGLNVVDKIAKESIDKGEWPLNDIDLNIELK</sequence>
<dbReference type="EMBL" id="JBHTJM010000002">
    <property type="protein sequence ID" value="MFD0962837.1"/>
    <property type="molecule type" value="Genomic_DNA"/>
</dbReference>
<evidence type="ECO:0000259" key="5">
    <source>
        <dbReference type="PROSITE" id="PS50072"/>
    </source>
</evidence>
<keyword evidence="7" id="KW-1185">Reference proteome</keyword>
<accession>A0ABW3HZS3</accession>
<feature type="signal peptide" evidence="4">
    <location>
        <begin position="1"/>
        <end position="22"/>
    </location>
</feature>
<name>A0ABW3HZS3_9FLAO</name>
<evidence type="ECO:0000313" key="6">
    <source>
        <dbReference type="EMBL" id="MFD0962837.1"/>
    </source>
</evidence>
<protein>
    <recommendedName>
        <fullName evidence="4">Peptidyl-prolyl cis-trans isomerase</fullName>
        <shortName evidence="4">PPIase</shortName>
        <ecNumber evidence="4">5.2.1.8</ecNumber>
    </recommendedName>
</protein>
<evidence type="ECO:0000256" key="4">
    <source>
        <dbReference type="RuleBase" id="RU363019"/>
    </source>
</evidence>
<gene>
    <name evidence="6" type="ORF">ACFQ1O_02320</name>
</gene>
<evidence type="ECO:0000256" key="1">
    <source>
        <dbReference type="ARBA" id="ARBA00007365"/>
    </source>
</evidence>
<dbReference type="PRINTS" id="PR00153">
    <property type="entry name" value="CSAPPISMRASE"/>
</dbReference>
<reference evidence="7" key="1">
    <citation type="journal article" date="2019" name="Int. J. Syst. Evol. Microbiol.">
        <title>The Global Catalogue of Microorganisms (GCM) 10K type strain sequencing project: providing services to taxonomists for standard genome sequencing and annotation.</title>
        <authorList>
            <consortium name="The Broad Institute Genomics Platform"/>
            <consortium name="The Broad Institute Genome Sequencing Center for Infectious Disease"/>
            <person name="Wu L."/>
            <person name="Ma J."/>
        </authorList>
    </citation>
    <scope>NUCLEOTIDE SEQUENCE [LARGE SCALE GENOMIC DNA]</scope>
    <source>
        <strain evidence="7">CCUG 62114</strain>
    </source>
</reference>
<comment type="caution">
    <text evidence="6">The sequence shown here is derived from an EMBL/GenBank/DDBJ whole genome shotgun (WGS) entry which is preliminary data.</text>
</comment>
<dbReference type="CDD" id="cd00317">
    <property type="entry name" value="cyclophilin"/>
    <property type="match status" value="1"/>
</dbReference>
<evidence type="ECO:0000256" key="2">
    <source>
        <dbReference type="ARBA" id="ARBA00023110"/>
    </source>
</evidence>
<keyword evidence="2 4" id="KW-0697">Rotamase</keyword>
<dbReference type="PROSITE" id="PS50072">
    <property type="entry name" value="CSA_PPIASE_2"/>
    <property type="match status" value="1"/>
</dbReference>
<feature type="chain" id="PRO_5044971434" description="Peptidyl-prolyl cis-trans isomerase" evidence="4">
    <location>
        <begin position="23"/>
        <end position="238"/>
    </location>
</feature>
<dbReference type="InterPro" id="IPR029000">
    <property type="entry name" value="Cyclophilin-like_dom_sf"/>
</dbReference>
<dbReference type="PANTHER" id="PTHR45625:SF4">
    <property type="entry name" value="PEPTIDYLPROLYL ISOMERASE DOMAIN AND WD REPEAT-CONTAINING PROTEIN 1"/>
    <property type="match status" value="1"/>
</dbReference>
<dbReference type="Pfam" id="PF00160">
    <property type="entry name" value="Pro_isomerase"/>
    <property type="match status" value="1"/>
</dbReference>
<dbReference type="InterPro" id="IPR020892">
    <property type="entry name" value="Cyclophilin-type_PPIase_CS"/>
</dbReference>
<evidence type="ECO:0000313" key="7">
    <source>
        <dbReference type="Proteomes" id="UP001596997"/>
    </source>
</evidence>
<dbReference type="InterPro" id="IPR044666">
    <property type="entry name" value="Cyclophilin_A-like"/>
</dbReference>
<keyword evidence="4" id="KW-0732">Signal</keyword>
<comment type="similarity">
    <text evidence="1 4">Belongs to the cyclophilin-type PPIase family.</text>
</comment>
<dbReference type="GO" id="GO:0003755">
    <property type="term" value="F:peptidyl-prolyl cis-trans isomerase activity"/>
    <property type="evidence" value="ECO:0007669"/>
    <property type="project" value="UniProtKB-EC"/>
</dbReference>
<dbReference type="InterPro" id="IPR002130">
    <property type="entry name" value="Cyclophilin-type_PPIase_dom"/>
</dbReference>
<dbReference type="Gene3D" id="2.40.100.10">
    <property type="entry name" value="Cyclophilin-like"/>
    <property type="match status" value="1"/>
</dbReference>
<dbReference type="PANTHER" id="PTHR45625">
    <property type="entry name" value="PEPTIDYL-PROLYL CIS-TRANS ISOMERASE-RELATED"/>
    <property type="match status" value="1"/>
</dbReference>
<dbReference type="EC" id="5.2.1.8" evidence="4"/>
<keyword evidence="3 4" id="KW-0413">Isomerase</keyword>
<dbReference type="Proteomes" id="UP001596997">
    <property type="component" value="Unassembled WGS sequence"/>
</dbReference>
<organism evidence="6 7">
    <name type="scientific">Pseudofulvibacter geojedonensis</name>
    <dbReference type="NCBI Taxonomy" id="1123758"/>
    <lineage>
        <taxon>Bacteria</taxon>
        <taxon>Pseudomonadati</taxon>
        <taxon>Bacteroidota</taxon>
        <taxon>Flavobacteriia</taxon>
        <taxon>Flavobacteriales</taxon>
        <taxon>Flavobacteriaceae</taxon>
        <taxon>Pseudofulvibacter</taxon>
    </lineage>
</organism>
<evidence type="ECO:0000256" key="3">
    <source>
        <dbReference type="ARBA" id="ARBA00023235"/>
    </source>
</evidence>